<protein>
    <recommendedName>
        <fullName evidence="4">DUF1778 domain-containing protein</fullName>
    </recommendedName>
</protein>
<accession>A0A068NR44</accession>
<dbReference type="InterPro" id="IPR014795">
    <property type="entry name" value="TacA_1-like"/>
</dbReference>
<dbReference type="KEGG" id="fgi:OP10G_2543"/>
<dbReference type="Pfam" id="PF08681">
    <property type="entry name" value="TacA1"/>
    <property type="match status" value="1"/>
</dbReference>
<organism evidence="2 3">
    <name type="scientific">Fimbriimonas ginsengisoli Gsoil 348</name>
    <dbReference type="NCBI Taxonomy" id="661478"/>
    <lineage>
        <taxon>Bacteria</taxon>
        <taxon>Bacillati</taxon>
        <taxon>Armatimonadota</taxon>
        <taxon>Fimbriimonadia</taxon>
        <taxon>Fimbriimonadales</taxon>
        <taxon>Fimbriimonadaceae</taxon>
        <taxon>Fimbriimonas</taxon>
    </lineage>
</organism>
<dbReference type="EMBL" id="CP007139">
    <property type="protein sequence ID" value="AIE85911.1"/>
    <property type="molecule type" value="Genomic_DNA"/>
</dbReference>
<dbReference type="AlphaFoldDB" id="A0A068NR44"/>
<evidence type="ECO:0000256" key="1">
    <source>
        <dbReference type="ARBA" id="ARBA00022649"/>
    </source>
</evidence>
<proteinExistence type="predicted"/>
<sequence>MLTSMSDRDRDVFLAALDNPPAPNKALLRAASRYREEVSNP</sequence>
<name>A0A068NR44_FIMGI</name>
<evidence type="ECO:0008006" key="4">
    <source>
        <dbReference type="Google" id="ProtNLM"/>
    </source>
</evidence>
<keyword evidence="3" id="KW-1185">Reference proteome</keyword>
<dbReference type="HOGENOM" id="CLU_3270381_0_0_0"/>
<reference evidence="2 3" key="1">
    <citation type="journal article" date="2014" name="PLoS ONE">
        <title>The first complete genome sequence of the class fimbriimonadia in the phylum armatimonadetes.</title>
        <authorList>
            <person name="Hu Z.Y."/>
            <person name="Wang Y.Z."/>
            <person name="Im W.T."/>
            <person name="Wang S.Y."/>
            <person name="Zhao G.P."/>
            <person name="Zheng H.J."/>
            <person name="Quan Z.X."/>
        </authorList>
    </citation>
    <scope>NUCLEOTIDE SEQUENCE [LARGE SCALE GENOMIC DNA]</scope>
    <source>
        <strain evidence="2">Gsoil 348</strain>
    </source>
</reference>
<evidence type="ECO:0000313" key="3">
    <source>
        <dbReference type="Proteomes" id="UP000027982"/>
    </source>
</evidence>
<dbReference type="Gene3D" id="1.20.890.30">
    <property type="entry name" value="VCA0319-like"/>
    <property type="match status" value="1"/>
</dbReference>
<dbReference type="Proteomes" id="UP000027982">
    <property type="component" value="Chromosome"/>
</dbReference>
<keyword evidence="1" id="KW-1277">Toxin-antitoxin system</keyword>
<evidence type="ECO:0000313" key="2">
    <source>
        <dbReference type="EMBL" id="AIE85911.1"/>
    </source>
</evidence>
<gene>
    <name evidence="2" type="ORF">OP10G_2543</name>
</gene>